<evidence type="ECO:0000313" key="2">
    <source>
        <dbReference type="Proteomes" id="UP001050808"/>
    </source>
</evidence>
<reference evidence="1" key="1">
    <citation type="submission" date="2024-05" db="EMBL/GenBank/DDBJ databases">
        <title>Whole genome shotgun sequence of Streptomyces violascens NBRC 12920.</title>
        <authorList>
            <person name="Komaki H."/>
            <person name="Tamura T."/>
        </authorList>
    </citation>
    <scope>NUCLEOTIDE SEQUENCE</scope>
    <source>
        <strain evidence="1">NBRC 12920</strain>
    </source>
</reference>
<comment type="caution">
    <text evidence="1">The sequence shown here is derived from an EMBL/GenBank/DDBJ whole genome shotgun (WGS) entry which is preliminary data.</text>
</comment>
<evidence type="ECO:0000313" key="1">
    <source>
        <dbReference type="EMBL" id="GHI40151.1"/>
    </source>
</evidence>
<gene>
    <name evidence="1" type="ORF">Sviol_45590</name>
</gene>
<name>A0ABQ3QSB0_9ACTN</name>
<protein>
    <submittedName>
        <fullName evidence="1">Uncharacterized protein</fullName>
    </submittedName>
</protein>
<proteinExistence type="predicted"/>
<dbReference type="Proteomes" id="UP001050808">
    <property type="component" value="Unassembled WGS sequence"/>
</dbReference>
<dbReference type="EMBL" id="BNDY01000017">
    <property type="protein sequence ID" value="GHI40151.1"/>
    <property type="molecule type" value="Genomic_DNA"/>
</dbReference>
<keyword evidence="2" id="KW-1185">Reference proteome</keyword>
<sequence>MKALALGTCLVSPVDAVGKDTLADADVQPLWVRLGTPFFDSLSGATDVGYAIETHTDQQASPALRAEFLRTLKVLDVSIVHAVGSGVGKAAVAAIGVAAFGESPGRAQRLELDSSP</sequence>
<accession>A0ABQ3QSB0</accession>
<organism evidence="1 2">
    <name type="scientific">Streptomyces violascens</name>
    <dbReference type="NCBI Taxonomy" id="67381"/>
    <lineage>
        <taxon>Bacteria</taxon>
        <taxon>Bacillati</taxon>
        <taxon>Actinomycetota</taxon>
        <taxon>Actinomycetes</taxon>
        <taxon>Kitasatosporales</taxon>
        <taxon>Streptomycetaceae</taxon>
        <taxon>Streptomyces</taxon>
    </lineage>
</organism>